<dbReference type="InterPro" id="IPR011051">
    <property type="entry name" value="RmlC_Cupin_sf"/>
</dbReference>
<feature type="chain" id="PRO_5047449547" evidence="3">
    <location>
        <begin position="25"/>
        <end position="374"/>
    </location>
</feature>
<dbReference type="Pfam" id="PF07883">
    <property type="entry name" value="Cupin_2"/>
    <property type="match status" value="1"/>
</dbReference>
<keyword evidence="2" id="KW-0378">Hydrolase</keyword>
<reference evidence="6" key="1">
    <citation type="submission" date="2021-12" db="EMBL/GenBank/DDBJ databases">
        <authorList>
            <person name="Ulrich A."/>
        </authorList>
    </citation>
    <scope>NUCLEOTIDE SEQUENCE</scope>
    <source>
        <strain evidence="6">A1P009</strain>
    </source>
</reference>
<evidence type="ECO:0000259" key="4">
    <source>
        <dbReference type="Pfam" id="PF07883"/>
    </source>
</evidence>
<dbReference type="CDD" id="cd01821">
    <property type="entry name" value="Rhamnogalacturan_acetylesterase_like"/>
    <property type="match status" value="1"/>
</dbReference>
<dbReference type="PANTHER" id="PTHR43695">
    <property type="entry name" value="PUTATIVE (AFU_ORTHOLOGUE AFUA_2G17250)-RELATED"/>
    <property type="match status" value="1"/>
</dbReference>
<dbReference type="PANTHER" id="PTHR43695:SF1">
    <property type="entry name" value="RHAMNOGALACTURONAN ACETYLESTERASE"/>
    <property type="match status" value="1"/>
</dbReference>
<feature type="domain" description="SGNH hydrolase-type esterase" evidence="5">
    <location>
        <begin position="36"/>
        <end position="220"/>
    </location>
</feature>
<evidence type="ECO:0000313" key="7">
    <source>
        <dbReference type="Proteomes" id="UP001430360"/>
    </source>
</evidence>
<dbReference type="SUPFAM" id="SSF52266">
    <property type="entry name" value="SGNH hydrolase"/>
    <property type="match status" value="1"/>
</dbReference>
<dbReference type="InterPro" id="IPR013096">
    <property type="entry name" value="Cupin_2"/>
</dbReference>
<dbReference type="Pfam" id="PF13472">
    <property type="entry name" value="Lipase_GDSL_2"/>
    <property type="match status" value="1"/>
</dbReference>
<dbReference type="InterPro" id="IPR014710">
    <property type="entry name" value="RmlC-like_jellyroll"/>
</dbReference>
<dbReference type="Proteomes" id="UP001430360">
    <property type="component" value="Unassembled WGS sequence"/>
</dbReference>
<accession>A0ABS8UJG8</accession>
<evidence type="ECO:0000313" key="6">
    <source>
        <dbReference type="EMBL" id="MCD9098884.1"/>
    </source>
</evidence>
<feature type="signal peptide" evidence="3">
    <location>
        <begin position="1"/>
        <end position="24"/>
    </location>
</feature>
<dbReference type="EMBL" id="JAJQKU010000009">
    <property type="protein sequence ID" value="MCD9098884.1"/>
    <property type="molecule type" value="Genomic_DNA"/>
</dbReference>
<organism evidence="6 7">
    <name type="scientific">Luteimonas fraxinea</name>
    <dbReference type="NCBI Taxonomy" id="2901869"/>
    <lineage>
        <taxon>Bacteria</taxon>
        <taxon>Pseudomonadati</taxon>
        <taxon>Pseudomonadota</taxon>
        <taxon>Gammaproteobacteria</taxon>
        <taxon>Lysobacterales</taxon>
        <taxon>Lysobacteraceae</taxon>
        <taxon>Luteimonas</taxon>
    </lineage>
</organism>
<dbReference type="InterPro" id="IPR036514">
    <property type="entry name" value="SGNH_hydro_sf"/>
</dbReference>
<evidence type="ECO:0000256" key="3">
    <source>
        <dbReference type="SAM" id="SignalP"/>
    </source>
</evidence>
<keyword evidence="7" id="KW-1185">Reference proteome</keyword>
<comment type="similarity">
    <text evidence="1">Belongs to the 'GDSL' lipolytic enzyme family.</text>
</comment>
<dbReference type="Gene3D" id="3.40.50.1110">
    <property type="entry name" value="SGNH hydrolase"/>
    <property type="match status" value="1"/>
</dbReference>
<proteinExistence type="inferred from homology"/>
<sequence length="374" mass="40572">MRSALTMQYLLSLLLLGATGSAFAASPTPHRIFIAGDSTAATYGAERAPQAGWGQKFPDWAADGWEVRNHAVGGRSTRSFIDEGRLDAIASEIRAGDVLLIQFGHNDAKREDVTRYTDPATDYPQLLQRYVEVARTHGAMPILITPVARLLYDFRSLVDTHGRYTLAMQALAERENVALIDLNATSSDWIRVHGEGGAKPYFMFTQGKTDGTHFSEAGADAVACLVAAGWRGIDADAPVNAVTAAECNALPAPPAAPVSPSVVVQERDIAIEQPGPHEGLGTTTAYPFFSDATGFDLIFRKRAFYPGATIGDHVNDKDEIYYVLSGRGRLTLNDTVREVGPGDAILTRNGDRHALDQIGDEELVIFIVYQPVRR</sequence>
<dbReference type="Gene3D" id="2.60.120.10">
    <property type="entry name" value="Jelly Rolls"/>
    <property type="match status" value="1"/>
</dbReference>
<comment type="caution">
    <text evidence="6">The sequence shown here is derived from an EMBL/GenBank/DDBJ whole genome shotgun (WGS) entry which is preliminary data.</text>
</comment>
<dbReference type="InterPro" id="IPR037459">
    <property type="entry name" value="RhgT-like"/>
</dbReference>
<gene>
    <name evidence="6" type="ORF">LTT95_18315</name>
</gene>
<feature type="domain" description="Cupin type-2" evidence="4">
    <location>
        <begin position="305"/>
        <end position="369"/>
    </location>
</feature>
<evidence type="ECO:0000259" key="5">
    <source>
        <dbReference type="Pfam" id="PF13472"/>
    </source>
</evidence>
<protein>
    <submittedName>
        <fullName evidence="6">GDSL-type esterase/lipase family protein</fullName>
    </submittedName>
</protein>
<dbReference type="SUPFAM" id="SSF51182">
    <property type="entry name" value="RmlC-like cupins"/>
    <property type="match status" value="1"/>
</dbReference>
<evidence type="ECO:0000256" key="1">
    <source>
        <dbReference type="ARBA" id="ARBA00008668"/>
    </source>
</evidence>
<dbReference type="InterPro" id="IPR013830">
    <property type="entry name" value="SGNH_hydro"/>
</dbReference>
<reference evidence="6" key="2">
    <citation type="journal article" date="2022" name="Syst. Appl. Microbiol.">
        <title>Physiological and genomic characterisation of Luteimonas fraxinea sp. nov., a bacterial species associated with trees tolerant to ash dieback.</title>
        <authorList>
            <person name="Ulrich K."/>
            <person name="Becker R."/>
            <person name="Behrendt U."/>
            <person name="Kube M."/>
            <person name="Schneck V."/>
            <person name="Ulrich A."/>
        </authorList>
    </citation>
    <scope>NUCLEOTIDE SEQUENCE</scope>
    <source>
        <strain evidence="6">A1P009</strain>
    </source>
</reference>
<evidence type="ECO:0000256" key="2">
    <source>
        <dbReference type="ARBA" id="ARBA00022801"/>
    </source>
</evidence>
<keyword evidence="3" id="KW-0732">Signal</keyword>
<name>A0ABS8UJG8_9GAMM</name>